<keyword evidence="9" id="KW-1185">Reference proteome</keyword>
<comment type="similarity">
    <text evidence="2">Belongs to the CPA3 antiporters (TC 2.A.63) subunit E family.</text>
</comment>
<keyword evidence="6 7" id="KW-0472">Membrane</keyword>
<name>A0ABV8G5C8_9ACTN</name>
<dbReference type="Pfam" id="PF01899">
    <property type="entry name" value="MNHE"/>
    <property type="match status" value="1"/>
</dbReference>
<evidence type="ECO:0000313" key="8">
    <source>
        <dbReference type="EMBL" id="MFC4008938.1"/>
    </source>
</evidence>
<protein>
    <submittedName>
        <fullName evidence="8">Na+/H+ antiporter subunit E</fullName>
    </submittedName>
</protein>
<dbReference type="InterPro" id="IPR002758">
    <property type="entry name" value="Cation_antiport_E"/>
</dbReference>
<sequence>MNVAPRVFGRRVPLPLVAWLTWVWVTLWGEASAGNVLGGLAAALVVTWLLPLPIIDPGFRVRPVPLVRFLVCFGWDLVVSTVRVVVWTVRPGVVPTQIVRVRLRTSSESMTVMIMIALSTVPGSLVVEAYAERRELVLHVLGLPGDASETVRAEVAGLESRIVAAFGTRRDLEEVL</sequence>
<accession>A0ABV8G5C8</accession>
<evidence type="ECO:0000256" key="6">
    <source>
        <dbReference type="ARBA" id="ARBA00023136"/>
    </source>
</evidence>
<evidence type="ECO:0000256" key="1">
    <source>
        <dbReference type="ARBA" id="ARBA00004651"/>
    </source>
</evidence>
<dbReference type="PANTHER" id="PTHR34584:SF1">
    <property type="entry name" value="NA(+)_H(+) ANTIPORTER SUBUNIT E1"/>
    <property type="match status" value="1"/>
</dbReference>
<dbReference type="NCBIfam" id="NF006521">
    <property type="entry name" value="PRK08965.1-5"/>
    <property type="match status" value="1"/>
</dbReference>
<feature type="transmembrane region" description="Helical" evidence="7">
    <location>
        <begin position="109"/>
        <end position="131"/>
    </location>
</feature>
<keyword evidence="5 7" id="KW-1133">Transmembrane helix</keyword>
<feature type="transmembrane region" description="Helical" evidence="7">
    <location>
        <begin position="12"/>
        <end position="29"/>
    </location>
</feature>
<organism evidence="8 9">
    <name type="scientific">Nonomuraea purpurea</name>
    <dbReference type="NCBI Taxonomy" id="1849276"/>
    <lineage>
        <taxon>Bacteria</taxon>
        <taxon>Bacillati</taxon>
        <taxon>Actinomycetota</taxon>
        <taxon>Actinomycetes</taxon>
        <taxon>Streptosporangiales</taxon>
        <taxon>Streptosporangiaceae</taxon>
        <taxon>Nonomuraea</taxon>
    </lineage>
</organism>
<dbReference type="Proteomes" id="UP001595851">
    <property type="component" value="Unassembled WGS sequence"/>
</dbReference>
<reference evidence="9" key="1">
    <citation type="journal article" date="2019" name="Int. J. Syst. Evol. Microbiol.">
        <title>The Global Catalogue of Microorganisms (GCM) 10K type strain sequencing project: providing services to taxonomists for standard genome sequencing and annotation.</title>
        <authorList>
            <consortium name="The Broad Institute Genomics Platform"/>
            <consortium name="The Broad Institute Genome Sequencing Center for Infectious Disease"/>
            <person name="Wu L."/>
            <person name="Ma J."/>
        </authorList>
    </citation>
    <scope>NUCLEOTIDE SEQUENCE [LARGE SCALE GENOMIC DNA]</scope>
    <source>
        <strain evidence="9">TBRC 1276</strain>
    </source>
</reference>
<keyword evidence="4 7" id="KW-0812">Transmembrane</keyword>
<evidence type="ECO:0000313" key="9">
    <source>
        <dbReference type="Proteomes" id="UP001595851"/>
    </source>
</evidence>
<dbReference type="RefSeq" id="WP_379528998.1">
    <property type="nucleotide sequence ID" value="NZ_JBHSBI010000007.1"/>
</dbReference>
<dbReference type="EMBL" id="JBHSBI010000007">
    <property type="protein sequence ID" value="MFC4008938.1"/>
    <property type="molecule type" value="Genomic_DNA"/>
</dbReference>
<comment type="caution">
    <text evidence="8">The sequence shown here is derived from an EMBL/GenBank/DDBJ whole genome shotgun (WGS) entry which is preliminary data.</text>
</comment>
<keyword evidence="3" id="KW-1003">Cell membrane</keyword>
<evidence type="ECO:0000256" key="4">
    <source>
        <dbReference type="ARBA" id="ARBA00022692"/>
    </source>
</evidence>
<evidence type="ECO:0000256" key="7">
    <source>
        <dbReference type="SAM" id="Phobius"/>
    </source>
</evidence>
<evidence type="ECO:0000256" key="5">
    <source>
        <dbReference type="ARBA" id="ARBA00022989"/>
    </source>
</evidence>
<proteinExistence type="inferred from homology"/>
<comment type="subcellular location">
    <subcellularLocation>
        <location evidence="1">Cell membrane</location>
        <topology evidence="1">Multi-pass membrane protein</topology>
    </subcellularLocation>
</comment>
<feature type="transmembrane region" description="Helical" evidence="7">
    <location>
        <begin position="35"/>
        <end position="54"/>
    </location>
</feature>
<dbReference type="PANTHER" id="PTHR34584">
    <property type="entry name" value="NA(+)/H(+) ANTIPORTER SUBUNIT E1"/>
    <property type="match status" value="1"/>
</dbReference>
<evidence type="ECO:0000256" key="2">
    <source>
        <dbReference type="ARBA" id="ARBA00006228"/>
    </source>
</evidence>
<gene>
    <name evidence="8" type="ORF">ACFOY2_17035</name>
</gene>
<evidence type="ECO:0000256" key="3">
    <source>
        <dbReference type="ARBA" id="ARBA00022475"/>
    </source>
</evidence>
<feature type="transmembrane region" description="Helical" evidence="7">
    <location>
        <begin position="66"/>
        <end position="89"/>
    </location>
</feature>